<dbReference type="eggNOG" id="COG0446">
    <property type="taxonomic scope" value="Bacteria"/>
</dbReference>
<dbReference type="CDD" id="cd02803">
    <property type="entry name" value="OYE_like_FMN_family"/>
    <property type="match status" value="1"/>
</dbReference>
<dbReference type="RefSeq" id="WP_013779298.1">
    <property type="nucleotide sequence ID" value="NC_015519.1"/>
</dbReference>
<dbReference type="eggNOG" id="COG1902">
    <property type="taxonomic scope" value="Bacteria"/>
</dbReference>
<dbReference type="OrthoDB" id="10014at2"/>
<organism evidence="12 13">
    <name type="scientific">Tepidanaerobacter acetatoxydans (strain DSM 21804 / JCM 16047 / Re1)</name>
    <dbReference type="NCBI Taxonomy" id="1209989"/>
    <lineage>
        <taxon>Bacteria</taxon>
        <taxon>Bacillati</taxon>
        <taxon>Bacillota</taxon>
        <taxon>Clostridia</taxon>
        <taxon>Thermosediminibacterales</taxon>
        <taxon>Tepidanaerobacteraceae</taxon>
        <taxon>Tepidanaerobacter</taxon>
    </lineage>
</organism>
<proteinExistence type="inferred from homology"/>
<evidence type="ECO:0000313" key="13">
    <source>
        <dbReference type="Proteomes" id="UP000010802"/>
    </source>
</evidence>
<dbReference type="GO" id="GO:0008670">
    <property type="term" value="F:2,4-dienoyl-CoA reductase (NADPH) activity"/>
    <property type="evidence" value="ECO:0007669"/>
    <property type="project" value="UniProtKB-EC"/>
</dbReference>
<dbReference type="Gene3D" id="3.20.20.70">
    <property type="entry name" value="Aldolase class I"/>
    <property type="match status" value="1"/>
</dbReference>
<dbReference type="Pfam" id="PF00724">
    <property type="entry name" value="Oxidored_FMN"/>
    <property type="match status" value="1"/>
</dbReference>
<keyword evidence="13" id="KW-1185">Reference proteome</keyword>
<dbReference type="GO" id="GO:0051536">
    <property type="term" value="F:iron-sulfur cluster binding"/>
    <property type="evidence" value="ECO:0007669"/>
    <property type="project" value="UniProtKB-KW"/>
</dbReference>
<name>F4LSI9_TEPAE</name>
<dbReference type="InterPro" id="IPR036188">
    <property type="entry name" value="FAD/NAD-bd_sf"/>
</dbReference>
<evidence type="ECO:0000256" key="9">
    <source>
        <dbReference type="ARBA" id="ARBA00023014"/>
    </source>
</evidence>
<reference evidence="13" key="1">
    <citation type="journal article" date="2013" name="Genome Announc.">
        <title>First genome sequence of a syntrophic acetate-oxidizing bacterium, Tepidanaerobacter acetatoxydans strain Re1.</title>
        <authorList>
            <person name="Manzoor S."/>
            <person name="Bongcam-Rudloff E."/>
            <person name="Schnurer A."/>
            <person name="Muller B."/>
        </authorList>
    </citation>
    <scope>NUCLEOTIDE SEQUENCE [LARGE SCALE GENOMIC DNA]</scope>
    <source>
        <strain evidence="13">Re1</strain>
    </source>
</reference>
<comment type="similarity">
    <text evidence="3">In the N-terminal section; belongs to the NADH:flavin oxidoreductase/NADH oxidase family.</text>
</comment>
<feature type="domain" description="NADH:flavin oxidoreductase/NADH oxidase N-terminal" evidence="10">
    <location>
        <begin position="6"/>
        <end position="321"/>
    </location>
</feature>
<dbReference type="AlphaFoldDB" id="F4LSI9"/>
<dbReference type="GO" id="GO:0010181">
    <property type="term" value="F:FMN binding"/>
    <property type="evidence" value="ECO:0007669"/>
    <property type="project" value="InterPro"/>
</dbReference>
<dbReference type="SUPFAM" id="SSF51395">
    <property type="entry name" value="FMN-linked oxidoreductases"/>
    <property type="match status" value="1"/>
</dbReference>
<dbReference type="PRINTS" id="PR00469">
    <property type="entry name" value="PNDRDTASEII"/>
</dbReference>
<dbReference type="SUPFAM" id="SSF51905">
    <property type="entry name" value="FAD/NAD(P)-binding domain"/>
    <property type="match status" value="1"/>
</dbReference>
<dbReference type="Gene3D" id="3.50.50.60">
    <property type="entry name" value="FAD/NAD(P)-binding domain"/>
    <property type="match status" value="1"/>
</dbReference>
<evidence type="ECO:0000256" key="6">
    <source>
        <dbReference type="ARBA" id="ARBA00022723"/>
    </source>
</evidence>
<dbReference type="HOGENOM" id="CLU_012153_1_2_9"/>
<dbReference type="EC" id="1.3.1.34" evidence="12"/>
<dbReference type="KEGG" id="tep:TepRe1_2259"/>
<dbReference type="PATRIC" id="fig|1209989.3.peg.2792"/>
<evidence type="ECO:0000256" key="2">
    <source>
        <dbReference type="ARBA" id="ARBA00001966"/>
    </source>
</evidence>
<keyword evidence="5" id="KW-0288">FMN</keyword>
<evidence type="ECO:0000313" key="12">
    <source>
        <dbReference type="EMBL" id="CCP27274.1"/>
    </source>
</evidence>
<dbReference type="Pfam" id="PF07992">
    <property type="entry name" value="Pyr_redox_2"/>
    <property type="match status" value="1"/>
</dbReference>
<evidence type="ECO:0000256" key="5">
    <source>
        <dbReference type="ARBA" id="ARBA00022643"/>
    </source>
</evidence>
<evidence type="ECO:0000256" key="1">
    <source>
        <dbReference type="ARBA" id="ARBA00001917"/>
    </source>
</evidence>
<dbReference type="InterPro" id="IPR013785">
    <property type="entry name" value="Aldolase_TIM"/>
</dbReference>
<dbReference type="KEGG" id="tae:TepiRe1_2426"/>
<dbReference type="PANTHER" id="PTHR42917:SF2">
    <property type="entry name" value="2,4-DIENOYL-COA REDUCTASE [(2E)-ENOYL-COA-PRODUCING]"/>
    <property type="match status" value="1"/>
</dbReference>
<accession>L0S4A2</accession>
<keyword evidence="6" id="KW-0479">Metal-binding</keyword>
<evidence type="ECO:0000256" key="8">
    <source>
        <dbReference type="ARBA" id="ARBA00023004"/>
    </source>
</evidence>
<dbReference type="EMBL" id="HF563609">
    <property type="protein sequence ID" value="CCP27274.1"/>
    <property type="molecule type" value="Genomic_DNA"/>
</dbReference>
<evidence type="ECO:0000256" key="3">
    <source>
        <dbReference type="ARBA" id="ARBA00011048"/>
    </source>
</evidence>
<keyword evidence="4" id="KW-0285">Flavoprotein</keyword>
<evidence type="ECO:0000256" key="4">
    <source>
        <dbReference type="ARBA" id="ARBA00022630"/>
    </source>
</evidence>
<comment type="cofactor">
    <cofactor evidence="1">
        <name>FMN</name>
        <dbReference type="ChEBI" id="CHEBI:58210"/>
    </cofactor>
</comment>
<comment type="cofactor">
    <cofactor evidence="2">
        <name>[4Fe-4S] cluster</name>
        <dbReference type="ChEBI" id="CHEBI:49883"/>
    </cofactor>
</comment>
<evidence type="ECO:0000259" key="10">
    <source>
        <dbReference type="Pfam" id="PF00724"/>
    </source>
</evidence>
<evidence type="ECO:0000256" key="7">
    <source>
        <dbReference type="ARBA" id="ARBA00023002"/>
    </source>
</evidence>
<dbReference type="InterPro" id="IPR023753">
    <property type="entry name" value="FAD/NAD-binding_dom"/>
</dbReference>
<protein>
    <submittedName>
        <fullName evidence="12">2,4-dienoyl-CoA reductase (NADPH)</fullName>
        <ecNumber evidence="12">1.3.1.34</ecNumber>
    </submittedName>
</protein>
<keyword evidence="7 12" id="KW-0560">Oxidoreductase</keyword>
<keyword evidence="8" id="KW-0408">Iron</keyword>
<feature type="domain" description="FAD/NAD(P)-binding" evidence="11">
    <location>
        <begin position="368"/>
        <end position="594"/>
    </location>
</feature>
<dbReference type="Proteomes" id="UP000010802">
    <property type="component" value="Chromosome"/>
</dbReference>
<dbReference type="Gene3D" id="3.40.50.720">
    <property type="entry name" value="NAD(P)-binding Rossmann-like Domain"/>
    <property type="match status" value="1"/>
</dbReference>
<gene>
    <name evidence="12" type="ordered locus">TEPIRE1_2426</name>
</gene>
<dbReference type="PRINTS" id="PR00368">
    <property type="entry name" value="FADPNR"/>
</dbReference>
<dbReference type="STRING" id="1209989.TepRe1_2259"/>
<dbReference type="InterPro" id="IPR001155">
    <property type="entry name" value="OxRdtase_FMN_N"/>
</dbReference>
<dbReference type="InterPro" id="IPR051793">
    <property type="entry name" value="NADH:flavin_oxidoreductase"/>
</dbReference>
<accession>F4LSI9</accession>
<dbReference type="PANTHER" id="PTHR42917">
    <property type="entry name" value="2,4-DIENOYL-COA REDUCTASE"/>
    <property type="match status" value="1"/>
</dbReference>
<evidence type="ECO:0000259" key="11">
    <source>
        <dbReference type="Pfam" id="PF07992"/>
    </source>
</evidence>
<keyword evidence="9" id="KW-0411">Iron-sulfur</keyword>
<sequence>MQFPNLYSPIKINNMVSRNRIVAAPTGDVFEEKALGGAGIVICGHTIVEPGRSSFASGNEPYLFHKYSVEEAQSRIRKCHQSGAKASLELFHAGQYARVIDYAVGPVGFIREDGVEVKAMTPEMMEHVANCYAQAAKDARDLGFDMVFMHFGHGWLPPQFLSPLFNKRTDEYGGSFENRARFPKMILEKVRQAVGPNYPVDMRISSVEWVEGSIEFEDTLKFIKLVEPLIDTVQISCGLDINHEGNVHMVTTNFKEHMPNAKYARIVKQNVSIPVSVVGAVMNPYEAEELIASGAVDLVAFGRSFIADPDWPNKAKDGKTDDIVPCIRCLQCYHISTNRKNVGCSVNPRFTNESFVIKNLEKAETVKNIVVVGGGPAGIMAALTAAKRGHKVTLFEKNDRLGGALCHIVKQYYKQDIRLYLDHLLRQVEKHNIDIRLNIAATPEMVKSMCPDAIFIAVGSIPAKPPIKGIDGINVTDFYEAIDNQDCIGQNVVIIGGGTIGAEIGLELAELKHKKVTIVEPTGELAAQGNMLYKIALRQKMDAVSTLKRMLETTCKEITKDGVIVVPKNGEEKFLKADTVIISTGVTANRTVAESFYGITPDTFTIGDCEKPRKIMEAVFEGYTIASRI</sequence>
<dbReference type="GO" id="GO:0046872">
    <property type="term" value="F:metal ion binding"/>
    <property type="evidence" value="ECO:0007669"/>
    <property type="project" value="UniProtKB-KW"/>
</dbReference>